<comment type="caution">
    <text evidence="3">The sequence shown here is derived from an EMBL/GenBank/DDBJ whole genome shotgun (WGS) entry which is preliminary data.</text>
</comment>
<dbReference type="GO" id="GO:0004081">
    <property type="term" value="F:bis(5'-nucleosyl)-tetraphosphatase (asymmetrical) activity"/>
    <property type="evidence" value="ECO:0007669"/>
    <property type="project" value="TreeGrafter"/>
</dbReference>
<dbReference type="InterPro" id="IPR051325">
    <property type="entry name" value="Nudix_hydrolase_domain"/>
</dbReference>
<keyword evidence="4" id="KW-1185">Reference proteome</keyword>
<evidence type="ECO:0000259" key="2">
    <source>
        <dbReference type="PROSITE" id="PS51462"/>
    </source>
</evidence>
<dbReference type="Gene3D" id="3.40.50.1240">
    <property type="entry name" value="Phosphoglycerate mutase-like"/>
    <property type="match status" value="1"/>
</dbReference>
<evidence type="ECO:0000313" key="4">
    <source>
        <dbReference type="Proteomes" id="UP000295388"/>
    </source>
</evidence>
<dbReference type="PROSITE" id="PS51462">
    <property type="entry name" value="NUDIX"/>
    <property type="match status" value="1"/>
</dbReference>
<dbReference type="CDD" id="cd03673">
    <property type="entry name" value="NUDIX_Ap6A_hydrolase"/>
    <property type="match status" value="1"/>
</dbReference>
<dbReference type="Pfam" id="PF00300">
    <property type="entry name" value="His_Phos_1"/>
    <property type="match status" value="1"/>
</dbReference>
<dbReference type="InterPro" id="IPR013078">
    <property type="entry name" value="His_Pase_superF_clade-1"/>
</dbReference>
<dbReference type="SUPFAM" id="SSF53254">
    <property type="entry name" value="Phosphoglycerate mutase-like"/>
    <property type="match status" value="1"/>
</dbReference>
<gene>
    <name evidence="3" type="ORF">EV643_15115</name>
</gene>
<sequence length="300" mass="33360">MSNPATVIAAGGVVWRQSRGDRQVLLIHRPRYDDWSLPKGKLNSNEHVLVAARREVEEETGQSVVLGPPLGTHKYDVRKNGGIATKLVHYWSAELTGDEREFEPNDEVDKLEWLSVSKAARRLSYPRDVEMVDNLDKVLPVTSSLVLVRHTKAVKRRDWEGKDTLRPLTDEGAAAAERLVAVLGALGVDRVYSSDAERCSATVTPYAVSIERHLHLLPEISERGYEADPSGLHGLADRIWKPGRVSVVCSHRPVLPALSRELGLKVGKFSPGDFVVAHRLADGRRLLERFTAPKANPRTR</sequence>
<dbReference type="RefSeq" id="WP_133805988.1">
    <property type="nucleotide sequence ID" value="NZ_SNWQ01000051.1"/>
</dbReference>
<dbReference type="PROSITE" id="PS00893">
    <property type="entry name" value="NUDIX_BOX"/>
    <property type="match status" value="1"/>
</dbReference>
<dbReference type="OrthoDB" id="4287477at2"/>
<keyword evidence="1" id="KW-0378">Hydrolase</keyword>
<reference evidence="3 4" key="1">
    <citation type="submission" date="2019-03" db="EMBL/GenBank/DDBJ databases">
        <title>Genomic Encyclopedia of Type Strains, Phase III (KMG-III): the genomes of soil and plant-associated and newly described type strains.</title>
        <authorList>
            <person name="Whitman W."/>
        </authorList>
    </citation>
    <scope>NUCLEOTIDE SEQUENCE [LARGE SCALE GENOMIC DNA]</scope>
    <source>
        <strain evidence="3 4">VKM Ac-2527</strain>
    </source>
</reference>
<organism evidence="3 4">
    <name type="scientific">Kribbella caucasensis</name>
    <dbReference type="NCBI Taxonomy" id="2512215"/>
    <lineage>
        <taxon>Bacteria</taxon>
        <taxon>Bacillati</taxon>
        <taxon>Actinomycetota</taxon>
        <taxon>Actinomycetes</taxon>
        <taxon>Propionibacteriales</taxon>
        <taxon>Kribbellaceae</taxon>
        <taxon>Kribbella</taxon>
    </lineage>
</organism>
<proteinExistence type="predicted"/>
<dbReference type="PANTHER" id="PTHR21340:SF0">
    <property type="entry name" value="BIS(5'-NUCLEOSYL)-TETRAPHOSPHATASE [ASYMMETRICAL]"/>
    <property type="match status" value="1"/>
</dbReference>
<feature type="domain" description="Nudix hydrolase" evidence="2">
    <location>
        <begin position="5"/>
        <end position="136"/>
    </location>
</feature>
<evidence type="ECO:0000313" key="3">
    <source>
        <dbReference type="EMBL" id="TDO27837.1"/>
    </source>
</evidence>
<dbReference type="GO" id="GO:0006167">
    <property type="term" value="P:AMP biosynthetic process"/>
    <property type="evidence" value="ECO:0007669"/>
    <property type="project" value="TreeGrafter"/>
</dbReference>
<dbReference type="InterPro" id="IPR029033">
    <property type="entry name" value="His_PPase_superfam"/>
</dbReference>
<dbReference type="SUPFAM" id="SSF55811">
    <property type="entry name" value="Nudix"/>
    <property type="match status" value="1"/>
</dbReference>
<dbReference type="PANTHER" id="PTHR21340">
    <property type="entry name" value="DIADENOSINE 5,5-P1,P4-TETRAPHOSPHATE PYROPHOSPHOHYDROLASE MUTT"/>
    <property type="match status" value="1"/>
</dbReference>
<evidence type="ECO:0000256" key="1">
    <source>
        <dbReference type="ARBA" id="ARBA00022801"/>
    </source>
</evidence>
<dbReference type="SMART" id="SM00855">
    <property type="entry name" value="PGAM"/>
    <property type="match status" value="1"/>
</dbReference>
<dbReference type="Proteomes" id="UP000295388">
    <property type="component" value="Unassembled WGS sequence"/>
</dbReference>
<accession>A0A4R6IZC5</accession>
<dbReference type="InterPro" id="IPR020084">
    <property type="entry name" value="NUDIX_hydrolase_CS"/>
</dbReference>
<dbReference type="InterPro" id="IPR000086">
    <property type="entry name" value="NUDIX_hydrolase_dom"/>
</dbReference>
<dbReference type="EMBL" id="SNWQ01000051">
    <property type="protein sequence ID" value="TDO27837.1"/>
    <property type="molecule type" value="Genomic_DNA"/>
</dbReference>
<name>A0A4R6IZC5_9ACTN</name>
<dbReference type="Gene3D" id="3.90.79.10">
    <property type="entry name" value="Nucleoside Triphosphate Pyrophosphohydrolase"/>
    <property type="match status" value="1"/>
</dbReference>
<dbReference type="AlphaFoldDB" id="A0A4R6IZC5"/>
<dbReference type="Pfam" id="PF00293">
    <property type="entry name" value="NUDIX"/>
    <property type="match status" value="1"/>
</dbReference>
<dbReference type="InterPro" id="IPR015797">
    <property type="entry name" value="NUDIX_hydrolase-like_dom_sf"/>
</dbReference>
<dbReference type="GO" id="GO:0006754">
    <property type="term" value="P:ATP biosynthetic process"/>
    <property type="evidence" value="ECO:0007669"/>
    <property type="project" value="TreeGrafter"/>
</dbReference>
<protein>
    <submittedName>
        <fullName evidence="3">8-oxo-dGTP diphosphatase</fullName>
    </submittedName>
</protein>